<name>A0A1G2FCK7_9BACT</name>
<dbReference type="GO" id="GO:0009225">
    <property type="term" value="P:nucleotide-sugar metabolic process"/>
    <property type="evidence" value="ECO:0007669"/>
    <property type="project" value="InterPro"/>
</dbReference>
<dbReference type="InterPro" id="IPR036291">
    <property type="entry name" value="NAD(P)-bd_dom_sf"/>
</dbReference>
<dbReference type="FunFam" id="3.40.50.720:FF:000304">
    <property type="entry name" value="UDP-glucose 4,6-dehydratase"/>
    <property type="match status" value="1"/>
</dbReference>
<dbReference type="Proteomes" id="UP000176974">
    <property type="component" value="Unassembled WGS sequence"/>
</dbReference>
<proteinExistence type="inferred from homology"/>
<dbReference type="AlphaFoldDB" id="A0A1G2FCK7"/>
<dbReference type="Pfam" id="PF16363">
    <property type="entry name" value="GDP_Man_Dehyd"/>
    <property type="match status" value="1"/>
</dbReference>
<comment type="catalytic activity">
    <reaction evidence="1 7">
        <text>dTDP-alpha-D-glucose = dTDP-4-dehydro-6-deoxy-alpha-D-glucose + H2O</text>
        <dbReference type="Rhea" id="RHEA:17221"/>
        <dbReference type="ChEBI" id="CHEBI:15377"/>
        <dbReference type="ChEBI" id="CHEBI:57477"/>
        <dbReference type="ChEBI" id="CHEBI:57649"/>
        <dbReference type="EC" id="4.2.1.46"/>
    </reaction>
</comment>
<sequence length="332" mass="38279">MNLLITGGAGFIGSNFIRHILNKYPGYKIINLDKLTYAGNLSNLRDIENNPRYGFVRGDICDRKLVNFLVSKRPDAILNFAAETHVDRSILAPQDFIKTDILGTHTLLEAAKKYRTDIFIQISTDEVYGSILNGSFVEESPLRPNSPYSASKAGADLMVRAYQKTFAVPTLITRSSNNFGPFQYPEKLIPLFITNLLEDKKVPVYGDGEQVRDWVYVLDNCSGIDYVLHNGQIGEIYNISGNTEKTNLDITKIILTHLGKNESYIEYVKDRPGHDRRYSLSFDKLYNLGWRPRYDFSEAMAKTIQWYKENPDWWQKIKSGEYLEYYREQYEK</sequence>
<dbReference type="InterPro" id="IPR016040">
    <property type="entry name" value="NAD(P)-bd_dom"/>
</dbReference>
<organism evidence="9 10">
    <name type="scientific">Candidatus Portnoybacteria bacterium RIFCSPHIGHO2_01_FULL_40_12b</name>
    <dbReference type="NCBI Taxonomy" id="1801994"/>
    <lineage>
        <taxon>Bacteria</taxon>
        <taxon>Candidatus Portnoyibacteriota</taxon>
    </lineage>
</organism>
<protein>
    <recommendedName>
        <fullName evidence="4 7">dTDP-glucose 4,6-dehydratase</fullName>
        <ecNumber evidence="4 7">4.2.1.46</ecNumber>
    </recommendedName>
</protein>
<comment type="caution">
    <text evidence="9">The sequence shown here is derived from an EMBL/GenBank/DDBJ whole genome shotgun (WGS) entry which is preliminary data.</text>
</comment>
<dbReference type="Gene3D" id="3.90.25.10">
    <property type="entry name" value="UDP-galactose 4-epimerase, domain 1"/>
    <property type="match status" value="1"/>
</dbReference>
<accession>A0A1G2FCK7</accession>
<dbReference type="GO" id="GO:0008460">
    <property type="term" value="F:dTDP-glucose 4,6-dehydratase activity"/>
    <property type="evidence" value="ECO:0007669"/>
    <property type="project" value="UniProtKB-EC"/>
</dbReference>
<evidence type="ECO:0000256" key="3">
    <source>
        <dbReference type="ARBA" id="ARBA00008178"/>
    </source>
</evidence>
<feature type="domain" description="NAD(P)-binding" evidence="8">
    <location>
        <begin position="4"/>
        <end position="302"/>
    </location>
</feature>
<dbReference type="PANTHER" id="PTHR43000">
    <property type="entry name" value="DTDP-D-GLUCOSE 4,6-DEHYDRATASE-RELATED"/>
    <property type="match status" value="1"/>
</dbReference>
<evidence type="ECO:0000313" key="9">
    <source>
        <dbReference type="EMBL" id="OGZ35512.1"/>
    </source>
</evidence>
<keyword evidence="6 7" id="KW-0456">Lyase</keyword>
<comment type="cofactor">
    <cofactor evidence="2 7">
        <name>NAD(+)</name>
        <dbReference type="ChEBI" id="CHEBI:57540"/>
    </cofactor>
</comment>
<dbReference type="EMBL" id="MHMY01000010">
    <property type="protein sequence ID" value="OGZ35512.1"/>
    <property type="molecule type" value="Genomic_DNA"/>
</dbReference>
<dbReference type="InterPro" id="IPR005888">
    <property type="entry name" value="dTDP_Gluc_deHydtase"/>
</dbReference>
<evidence type="ECO:0000256" key="5">
    <source>
        <dbReference type="ARBA" id="ARBA00023027"/>
    </source>
</evidence>
<evidence type="ECO:0000256" key="7">
    <source>
        <dbReference type="RuleBase" id="RU004473"/>
    </source>
</evidence>
<dbReference type="CDD" id="cd05246">
    <property type="entry name" value="dTDP_GD_SDR_e"/>
    <property type="match status" value="1"/>
</dbReference>
<gene>
    <name evidence="9" type="ORF">A2815_00715</name>
</gene>
<dbReference type="EC" id="4.2.1.46" evidence="4 7"/>
<dbReference type="NCBIfam" id="TIGR01181">
    <property type="entry name" value="dTDP_gluc_dehyt"/>
    <property type="match status" value="1"/>
</dbReference>
<evidence type="ECO:0000256" key="1">
    <source>
        <dbReference type="ARBA" id="ARBA00001539"/>
    </source>
</evidence>
<comment type="similarity">
    <text evidence="3 7">Belongs to the NAD(P)-dependent epimerase/dehydratase family. dTDP-glucose dehydratase subfamily.</text>
</comment>
<evidence type="ECO:0000256" key="4">
    <source>
        <dbReference type="ARBA" id="ARBA00011990"/>
    </source>
</evidence>
<evidence type="ECO:0000259" key="8">
    <source>
        <dbReference type="Pfam" id="PF16363"/>
    </source>
</evidence>
<dbReference type="Gene3D" id="3.40.50.720">
    <property type="entry name" value="NAD(P)-binding Rossmann-like Domain"/>
    <property type="match status" value="1"/>
</dbReference>
<evidence type="ECO:0000313" key="10">
    <source>
        <dbReference type="Proteomes" id="UP000176974"/>
    </source>
</evidence>
<keyword evidence="5" id="KW-0520">NAD</keyword>
<evidence type="ECO:0000256" key="6">
    <source>
        <dbReference type="ARBA" id="ARBA00023239"/>
    </source>
</evidence>
<evidence type="ECO:0000256" key="2">
    <source>
        <dbReference type="ARBA" id="ARBA00001911"/>
    </source>
</evidence>
<dbReference type="SUPFAM" id="SSF51735">
    <property type="entry name" value="NAD(P)-binding Rossmann-fold domains"/>
    <property type="match status" value="1"/>
</dbReference>
<reference evidence="9 10" key="1">
    <citation type="journal article" date="2016" name="Nat. Commun.">
        <title>Thousands of microbial genomes shed light on interconnected biogeochemical processes in an aquifer system.</title>
        <authorList>
            <person name="Anantharaman K."/>
            <person name="Brown C.T."/>
            <person name="Hug L.A."/>
            <person name="Sharon I."/>
            <person name="Castelle C.J."/>
            <person name="Probst A.J."/>
            <person name="Thomas B.C."/>
            <person name="Singh A."/>
            <person name="Wilkins M.J."/>
            <person name="Karaoz U."/>
            <person name="Brodie E.L."/>
            <person name="Williams K.H."/>
            <person name="Hubbard S.S."/>
            <person name="Banfield J.F."/>
        </authorList>
    </citation>
    <scope>NUCLEOTIDE SEQUENCE [LARGE SCALE GENOMIC DNA]</scope>
</reference>